<dbReference type="RefSeq" id="WP_345418641.1">
    <property type="nucleotide sequence ID" value="NZ_AP031496.1"/>
</dbReference>
<evidence type="ECO:0000313" key="2">
    <source>
        <dbReference type="Proteomes" id="UP001409585"/>
    </source>
</evidence>
<sequence>MSTHPTGARCAKKLRNHEDTIPATLALESVRPSGCTIKKNKTLNCSKKLRKTKGLVVNKIQGWQKCFFHSLGKFNPSWVGPKAHACAGYAPSELKIIENFNNTSNRFIKAKYK</sequence>
<dbReference type="EMBL" id="BAABLX010000007">
    <property type="protein sequence ID" value="GAA4936053.1"/>
    <property type="molecule type" value="Genomic_DNA"/>
</dbReference>
<name>A0AAV3TZX1_9ALTE</name>
<evidence type="ECO:0000313" key="1">
    <source>
        <dbReference type="EMBL" id="GAA4936053.1"/>
    </source>
</evidence>
<gene>
    <name evidence="1" type="ORF">GCM10025791_12180</name>
</gene>
<reference evidence="2" key="1">
    <citation type="journal article" date="2019" name="Int. J. Syst. Evol. Microbiol.">
        <title>The Global Catalogue of Microorganisms (GCM) 10K type strain sequencing project: providing services to taxonomists for standard genome sequencing and annotation.</title>
        <authorList>
            <consortium name="The Broad Institute Genomics Platform"/>
            <consortium name="The Broad Institute Genome Sequencing Center for Infectious Disease"/>
            <person name="Wu L."/>
            <person name="Ma J."/>
        </authorList>
    </citation>
    <scope>NUCLEOTIDE SEQUENCE [LARGE SCALE GENOMIC DNA]</scope>
    <source>
        <strain evidence="2">JCM 19134</strain>
    </source>
</reference>
<protein>
    <submittedName>
        <fullName evidence="1">Uncharacterized protein</fullName>
    </submittedName>
</protein>
<organism evidence="1 2">
    <name type="scientific">Halioxenophilus aromaticivorans</name>
    <dbReference type="NCBI Taxonomy" id="1306992"/>
    <lineage>
        <taxon>Bacteria</taxon>
        <taxon>Pseudomonadati</taxon>
        <taxon>Pseudomonadota</taxon>
        <taxon>Gammaproteobacteria</taxon>
        <taxon>Alteromonadales</taxon>
        <taxon>Alteromonadaceae</taxon>
        <taxon>Halioxenophilus</taxon>
    </lineage>
</organism>
<dbReference type="Proteomes" id="UP001409585">
    <property type="component" value="Unassembled WGS sequence"/>
</dbReference>
<comment type="caution">
    <text evidence="1">The sequence shown here is derived from an EMBL/GenBank/DDBJ whole genome shotgun (WGS) entry which is preliminary data.</text>
</comment>
<keyword evidence="2" id="KW-1185">Reference proteome</keyword>
<proteinExistence type="predicted"/>
<accession>A0AAV3TZX1</accession>
<dbReference type="AlphaFoldDB" id="A0AAV3TZX1"/>